<evidence type="ECO:0000259" key="6">
    <source>
        <dbReference type="Pfam" id="PF03914"/>
    </source>
</evidence>
<dbReference type="InterPro" id="IPR005612">
    <property type="entry name" value="CCAAT-binding_factor"/>
</dbReference>
<feature type="compositionally biased region" description="Acidic residues" evidence="5">
    <location>
        <begin position="238"/>
        <end position="257"/>
    </location>
</feature>
<feature type="region of interest" description="Disordered" evidence="5">
    <location>
        <begin position="237"/>
        <end position="273"/>
    </location>
</feature>
<keyword evidence="4" id="KW-0472">Membrane</keyword>
<evidence type="ECO:0000256" key="3">
    <source>
        <dbReference type="ARBA" id="ARBA00022692"/>
    </source>
</evidence>
<dbReference type="GO" id="GO:0042254">
    <property type="term" value="P:ribosome biogenesis"/>
    <property type="evidence" value="ECO:0007669"/>
    <property type="project" value="InterPro"/>
</dbReference>
<accession>A0AAV2Z5R2</accession>
<comment type="similarity">
    <text evidence="2">Belongs to the CBF/MAK21 family.</text>
</comment>
<dbReference type="InterPro" id="IPR027193">
    <property type="entry name" value="Noc4"/>
</dbReference>
<dbReference type="GO" id="GO:0031965">
    <property type="term" value="C:nuclear membrane"/>
    <property type="evidence" value="ECO:0007669"/>
    <property type="project" value="UniProtKB-SubCell"/>
</dbReference>
<organism evidence="7 8">
    <name type="scientific">Lagenidium giganteum</name>
    <dbReference type="NCBI Taxonomy" id="4803"/>
    <lineage>
        <taxon>Eukaryota</taxon>
        <taxon>Sar</taxon>
        <taxon>Stramenopiles</taxon>
        <taxon>Oomycota</taxon>
        <taxon>Peronosporomycetes</taxon>
        <taxon>Pythiales</taxon>
        <taxon>Pythiaceae</taxon>
    </lineage>
</organism>
<keyword evidence="3" id="KW-0812">Transmembrane</keyword>
<dbReference type="EMBL" id="DAKRPA010000052">
    <property type="protein sequence ID" value="DBA01155.1"/>
    <property type="molecule type" value="Genomic_DNA"/>
</dbReference>
<feature type="domain" description="CCAAT-binding factor" evidence="6">
    <location>
        <begin position="343"/>
        <end position="524"/>
    </location>
</feature>
<dbReference type="Proteomes" id="UP001146120">
    <property type="component" value="Unassembled WGS sequence"/>
</dbReference>
<dbReference type="GO" id="GO:0032040">
    <property type="term" value="C:small-subunit processome"/>
    <property type="evidence" value="ECO:0007669"/>
    <property type="project" value="TreeGrafter"/>
</dbReference>
<evidence type="ECO:0000256" key="1">
    <source>
        <dbReference type="ARBA" id="ARBA00004232"/>
    </source>
</evidence>
<evidence type="ECO:0000256" key="2">
    <source>
        <dbReference type="ARBA" id="ARBA00007797"/>
    </source>
</evidence>
<name>A0AAV2Z5R2_9STRA</name>
<dbReference type="AlphaFoldDB" id="A0AAV2Z5R2"/>
<keyword evidence="4" id="KW-1133">Transmembrane helix</keyword>
<protein>
    <recommendedName>
        <fullName evidence="6">CCAAT-binding factor domain-containing protein</fullName>
    </recommendedName>
</protein>
<dbReference type="PANTHER" id="PTHR12455">
    <property type="entry name" value="NUCLEOLAR COMPLEX PROTEIN 4"/>
    <property type="match status" value="1"/>
</dbReference>
<evidence type="ECO:0000313" key="7">
    <source>
        <dbReference type="EMBL" id="DBA01155.1"/>
    </source>
</evidence>
<dbReference type="Pfam" id="PF03914">
    <property type="entry name" value="CBF"/>
    <property type="match status" value="1"/>
</dbReference>
<comment type="subcellular location">
    <subcellularLocation>
        <location evidence="1">Nucleus membrane</location>
        <topology evidence="1">Multi-pass membrane protein</topology>
    </subcellularLocation>
</comment>
<evidence type="ECO:0000256" key="4">
    <source>
        <dbReference type="ARBA" id="ARBA00022989"/>
    </source>
</evidence>
<proteinExistence type="inferred from homology"/>
<reference evidence="7" key="1">
    <citation type="submission" date="2022-11" db="EMBL/GenBank/DDBJ databases">
        <authorList>
            <person name="Morgan W.R."/>
            <person name="Tartar A."/>
        </authorList>
    </citation>
    <scope>NUCLEOTIDE SEQUENCE</scope>
    <source>
        <strain evidence="7">ARSEF 373</strain>
    </source>
</reference>
<evidence type="ECO:0000313" key="8">
    <source>
        <dbReference type="Proteomes" id="UP001146120"/>
    </source>
</evidence>
<dbReference type="PANTHER" id="PTHR12455:SF0">
    <property type="entry name" value="NUCLEOLAR COMPLEX PROTEIN 4 HOMOLOG"/>
    <property type="match status" value="1"/>
</dbReference>
<sequence length="588" mass="66830">MANVAEIKQLEAKIKEDVKQINELPKIVKALKSKDKATTQAAMLSIRRLMIFFLEKGDLKAVSKTSSDAKKAKVAPEIDAIHKFRQWLWGIYVNFVKEMIDWLASKDENQQVAALRTLMVLVAREGEMKTGKNAQPAFGNETFARVIQQVMQLPQIKGQLASVLKGEYVGAYVDVQYYMLKNLTQIIESEEQPAAGEPDEFRVSANALRLLEMVNMPGSSKEITSFLVEVKDPTGNLNEEELVSDDSDDSDDDDDESPAPAVGQKRKAAETAKSEKKRGLYNIKQHQYVFSTAWVAVLRLRLPVDEYKKILEKMPDEIMPHLLNPLLLSDFLTDSYNIGGVTSLLALNSLFILIQEFNFDSPDFYNKLYQLLNDPTLISAKQRNRFFELIELFLSSKHLPAYMIAAFAKRFSRLCLVAEPGAIMFMIPMVYNLILRHKECLQLIHRTGAFSVAEKAKQRREELACANEVDAAAKKLVTETTTIVLKDGHDPYLSEEKDPAQCQALQSSLWELVSMKHHYNAEVAGKAKMFEEKKRHQFLELDDCYDISYKSIFDKQLKRKEKGKLPLAFQPCSTLFKADDVFSKVFQL</sequence>
<keyword evidence="8" id="KW-1185">Reference proteome</keyword>
<dbReference type="InterPro" id="IPR016024">
    <property type="entry name" value="ARM-type_fold"/>
</dbReference>
<dbReference type="GO" id="GO:0030692">
    <property type="term" value="C:Noc4p-Nop14p complex"/>
    <property type="evidence" value="ECO:0007669"/>
    <property type="project" value="TreeGrafter"/>
</dbReference>
<gene>
    <name evidence="7" type="ORF">N0F65_002290</name>
</gene>
<reference evidence="7" key="2">
    <citation type="journal article" date="2023" name="Microbiol Resour">
        <title>Decontamination and Annotation of the Draft Genome Sequence of the Oomycete Lagenidium giganteum ARSEF 373.</title>
        <authorList>
            <person name="Morgan W.R."/>
            <person name="Tartar A."/>
        </authorList>
    </citation>
    <scope>NUCLEOTIDE SEQUENCE</scope>
    <source>
        <strain evidence="7">ARSEF 373</strain>
    </source>
</reference>
<evidence type="ECO:0000256" key="5">
    <source>
        <dbReference type="SAM" id="MobiDB-lite"/>
    </source>
</evidence>
<comment type="caution">
    <text evidence="7">The sequence shown here is derived from an EMBL/GenBank/DDBJ whole genome shotgun (WGS) entry which is preliminary data.</text>
</comment>
<dbReference type="SUPFAM" id="SSF48371">
    <property type="entry name" value="ARM repeat"/>
    <property type="match status" value="1"/>
</dbReference>